<dbReference type="EMBL" id="JANGAC010000005">
    <property type="protein sequence ID" value="MCQ4923143.1"/>
    <property type="molecule type" value="Genomic_DNA"/>
</dbReference>
<dbReference type="Proteomes" id="UP001524478">
    <property type="component" value="Unassembled WGS sequence"/>
</dbReference>
<evidence type="ECO:0000256" key="1">
    <source>
        <dbReference type="SAM" id="SignalP"/>
    </source>
</evidence>
<dbReference type="SMART" id="SM00900">
    <property type="entry name" value="FMN_bind"/>
    <property type="match status" value="1"/>
</dbReference>
<name>A0ABT1S9I4_9FIRM</name>
<gene>
    <name evidence="3" type="ORF">NE686_08615</name>
</gene>
<dbReference type="RefSeq" id="WP_256311184.1">
    <property type="nucleotide sequence ID" value="NZ_JANGAC010000005.1"/>
</dbReference>
<evidence type="ECO:0000313" key="4">
    <source>
        <dbReference type="Proteomes" id="UP001524478"/>
    </source>
</evidence>
<dbReference type="PROSITE" id="PS51257">
    <property type="entry name" value="PROKAR_LIPOPROTEIN"/>
    <property type="match status" value="1"/>
</dbReference>
<feature type="domain" description="FMN-binding" evidence="2">
    <location>
        <begin position="39"/>
        <end position="113"/>
    </location>
</feature>
<comment type="caution">
    <text evidence="3">The sequence shown here is derived from an EMBL/GenBank/DDBJ whole genome shotgun (WGS) entry which is preliminary data.</text>
</comment>
<feature type="chain" id="PRO_5046820829" evidence="1">
    <location>
        <begin position="21"/>
        <end position="114"/>
    </location>
</feature>
<accession>A0ABT1S9I4</accession>
<proteinExistence type="predicted"/>
<reference evidence="3 4" key="1">
    <citation type="submission" date="2022-06" db="EMBL/GenBank/DDBJ databases">
        <title>Isolation of gut microbiota from human fecal samples.</title>
        <authorList>
            <person name="Pamer E.G."/>
            <person name="Barat B."/>
            <person name="Waligurski E."/>
            <person name="Medina S."/>
            <person name="Paddock L."/>
            <person name="Mostad J."/>
        </authorList>
    </citation>
    <scope>NUCLEOTIDE SEQUENCE [LARGE SCALE GENOMIC DNA]</scope>
    <source>
        <strain evidence="3 4">DFI.7.95</strain>
    </source>
</reference>
<keyword evidence="1" id="KW-0732">Signal</keyword>
<evidence type="ECO:0000259" key="2">
    <source>
        <dbReference type="SMART" id="SM00900"/>
    </source>
</evidence>
<sequence>MKKSILAVALVLAMMLTLVGCGEKAPVYNDSTYEGTGQGNNGDITVSVEVKDGKIADVEVVSHEETEGICEPAIEQVPESIVEKNSTEVDTVSGATNTSNGIIEAVNAALEGAK</sequence>
<evidence type="ECO:0000313" key="3">
    <source>
        <dbReference type="EMBL" id="MCQ4923143.1"/>
    </source>
</evidence>
<organism evidence="3 4">
    <name type="scientific">Tissierella carlieri</name>
    <dbReference type="NCBI Taxonomy" id="689904"/>
    <lineage>
        <taxon>Bacteria</taxon>
        <taxon>Bacillati</taxon>
        <taxon>Bacillota</taxon>
        <taxon>Tissierellia</taxon>
        <taxon>Tissierellales</taxon>
        <taxon>Tissierellaceae</taxon>
        <taxon>Tissierella</taxon>
    </lineage>
</organism>
<dbReference type="InterPro" id="IPR007329">
    <property type="entry name" value="FMN-bd"/>
</dbReference>
<dbReference type="Pfam" id="PF04205">
    <property type="entry name" value="FMN_bind"/>
    <property type="match status" value="1"/>
</dbReference>
<keyword evidence="4" id="KW-1185">Reference proteome</keyword>
<dbReference type="Gene3D" id="3.90.1010.20">
    <property type="match status" value="1"/>
</dbReference>
<protein>
    <submittedName>
        <fullName evidence="3">FMN-binding protein</fullName>
    </submittedName>
</protein>
<feature type="signal peptide" evidence="1">
    <location>
        <begin position="1"/>
        <end position="20"/>
    </location>
</feature>